<name>A0A9W6GFB4_9BACT</name>
<comment type="caution">
    <text evidence="7">The sequence shown here is derived from an EMBL/GenBank/DDBJ whole genome shotgun (WGS) entry which is preliminary data.</text>
</comment>
<feature type="transmembrane region" description="Helical" evidence="6">
    <location>
        <begin position="200"/>
        <end position="219"/>
    </location>
</feature>
<dbReference type="EMBL" id="BSDX01000001">
    <property type="protein sequence ID" value="GLI52822.1"/>
    <property type="molecule type" value="Genomic_DNA"/>
</dbReference>
<evidence type="ECO:0000256" key="2">
    <source>
        <dbReference type="ARBA" id="ARBA00022448"/>
    </source>
</evidence>
<dbReference type="GO" id="GO:0035435">
    <property type="term" value="P:phosphate ion transmembrane transport"/>
    <property type="evidence" value="ECO:0007669"/>
    <property type="project" value="TreeGrafter"/>
</dbReference>
<evidence type="ECO:0000256" key="6">
    <source>
        <dbReference type="SAM" id="Phobius"/>
    </source>
</evidence>
<dbReference type="GO" id="GO:0016020">
    <property type="term" value="C:membrane"/>
    <property type="evidence" value="ECO:0007669"/>
    <property type="project" value="UniProtKB-SubCell"/>
</dbReference>
<evidence type="ECO:0000256" key="1">
    <source>
        <dbReference type="ARBA" id="ARBA00004141"/>
    </source>
</evidence>
<feature type="transmembrane region" description="Helical" evidence="6">
    <location>
        <begin position="79"/>
        <end position="98"/>
    </location>
</feature>
<dbReference type="InterPro" id="IPR001204">
    <property type="entry name" value="Phos_transporter"/>
</dbReference>
<feature type="transmembrane region" description="Helical" evidence="6">
    <location>
        <begin position="6"/>
        <end position="26"/>
    </location>
</feature>
<evidence type="ECO:0000256" key="3">
    <source>
        <dbReference type="ARBA" id="ARBA00022692"/>
    </source>
</evidence>
<keyword evidence="2" id="KW-0813">Transport</keyword>
<keyword evidence="5 6" id="KW-0472">Membrane</keyword>
<accession>A0A9W6GFB4</accession>
<dbReference type="PANTHER" id="PTHR11101:SF80">
    <property type="entry name" value="PHOSPHATE TRANSPORTER"/>
    <property type="match status" value="1"/>
</dbReference>
<dbReference type="Pfam" id="PF01384">
    <property type="entry name" value="PHO4"/>
    <property type="match status" value="1"/>
</dbReference>
<evidence type="ECO:0000313" key="7">
    <source>
        <dbReference type="EMBL" id="GLI52822.1"/>
    </source>
</evidence>
<comment type="subcellular location">
    <subcellularLocation>
        <location evidence="1">Membrane</location>
        <topology evidence="1">Multi-pass membrane protein</topology>
    </subcellularLocation>
</comment>
<keyword evidence="8" id="KW-1185">Reference proteome</keyword>
<sequence length="318" mass="33598">METFYIVGMIIAGLFFGWTIGSHYTGAVMGTAYGAKIFDIRTATLIMAICALLGATLQSHEVIKTVGAGIIPIEYLTPFRAMIMMLNAALVTAVNTWLKLPISTAQLACFSIVGVGLAIDAPIAWGKTMLPLAITWVGTPLVGCLLGFIFTKTVGTVKRAEKIKRFVLILACCYASFTLGANNSGLAVSVLYGSGTVKSLLLAGFIGGVVVAIGALTWGRPLLEKVGLHIVQLEINSAIGAQFGQATTAYIAALLGYPTSMNQAIVGAIGGAGLARGVKYIQLKVVKEIVINWFVSLIVSGFTAYFLYKIFSWLLGAK</sequence>
<proteinExistence type="predicted"/>
<organism evidence="7 8">
    <name type="scientific">Thermodesulfovibrio yellowstonii</name>
    <dbReference type="NCBI Taxonomy" id="28262"/>
    <lineage>
        <taxon>Bacteria</taxon>
        <taxon>Pseudomonadati</taxon>
        <taxon>Nitrospirota</taxon>
        <taxon>Thermodesulfovibrionia</taxon>
        <taxon>Thermodesulfovibrionales</taxon>
        <taxon>Thermodesulfovibrionaceae</taxon>
        <taxon>Thermodesulfovibrio</taxon>
    </lineage>
</organism>
<keyword evidence="4 6" id="KW-1133">Transmembrane helix</keyword>
<feature type="transmembrane region" description="Helical" evidence="6">
    <location>
        <begin position="289"/>
        <end position="308"/>
    </location>
</feature>
<protein>
    <submittedName>
        <fullName evidence="7">Anion permease</fullName>
    </submittedName>
</protein>
<evidence type="ECO:0000313" key="8">
    <source>
        <dbReference type="Proteomes" id="UP001144297"/>
    </source>
</evidence>
<keyword evidence="3 6" id="KW-0812">Transmembrane</keyword>
<feature type="transmembrane region" description="Helical" evidence="6">
    <location>
        <begin position="131"/>
        <end position="151"/>
    </location>
</feature>
<dbReference type="AlphaFoldDB" id="A0A9W6GFB4"/>
<dbReference type="Proteomes" id="UP001144297">
    <property type="component" value="Unassembled WGS sequence"/>
</dbReference>
<evidence type="ECO:0000256" key="5">
    <source>
        <dbReference type="ARBA" id="ARBA00023136"/>
    </source>
</evidence>
<dbReference type="PANTHER" id="PTHR11101">
    <property type="entry name" value="PHOSPHATE TRANSPORTER"/>
    <property type="match status" value="1"/>
</dbReference>
<evidence type="ECO:0000256" key="4">
    <source>
        <dbReference type="ARBA" id="ARBA00022989"/>
    </source>
</evidence>
<feature type="transmembrane region" description="Helical" evidence="6">
    <location>
        <begin position="38"/>
        <end position="59"/>
    </location>
</feature>
<dbReference type="GO" id="GO:0005315">
    <property type="term" value="F:phosphate transmembrane transporter activity"/>
    <property type="evidence" value="ECO:0007669"/>
    <property type="project" value="InterPro"/>
</dbReference>
<feature type="transmembrane region" description="Helical" evidence="6">
    <location>
        <begin position="163"/>
        <end position="180"/>
    </location>
</feature>
<reference evidence="7" key="1">
    <citation type="submission" date="2022-12" db="EMBL/GenBank/DDBJ databases">
        <title>Reference genome sequencing for broad-spectrum identification of bacterial and archaeal isolates by mass spectrometry.</title>
        <authorList>
            <person name="Sekiguchi Y."/>
            <person name="Tourlousse D.M."/>
        </authorList>
    </citation>
    <scope>NUCLEOTIDE SEQUENCE</scope>
    <source>
        <strain evidence="7">TSL-P1</strain>
    </source>
</reference>
<gene>
    <name evidence="7" type="ORF">TISLANDTSLP1_05150</name>
</gene>
<feature type="transmembrane region" description="Helical" evidence="6">
    <location>
        <begin position="105"/>
        <end position="125"/>
    </location>
</feature>